<comment type="function">
    <text evidence="5">An accessory protein needed during the final step in the assembly of 30S ribosomal subunit, possibly for assembly of the head region. Essential for efficient processing of 16S rRNA. May be needed both before and after RbfA during the maturation of 16S rRNA. It has affinity for free ribosomal 30S subunits but not for 70S ribosomes.</text>
</comment>
<dbReference type="GO" id="GO:0042274">
    <property type="term" value="P:ribosomal small subunit biogenesis"/>
    <property type="evidence" value="ECO:0007669"/>
    <property type="project" value="UniProtKB-UniRule"/>
</dbReference>
<dbReference type="AlphaFoldDB" id="A0A1M5SUC5"/>
<dbReference type="SUPFAM" id="SSF50346">
    <property type="entry name" value="PRC-barrel domain"/>
    <property type="match status" value="1"/>
</dbReference>
<dbReference type="InterPro" id="IPR009000">
    <property type="entry name" value="Transl_B-barrel_sf"/>
</dbReference>
<dbReference type="GO" id="GO:0005840">
    <property type="term" value="C:ribosome"/>
    <property type="evidence" value="ECO:0007669"/>
    <property type="project" value="InterPro"/>
</dbReference>
<dbReference type="GO" id="GO:0043022">
    <property type="term" value="F:ribosome binding"/>
    <property type="evidence" value="ECO:0007669"/>
    <property type="project" value="InterPro"/>
</dbReference>
<reference evidence="8 9" key="1">
    <citation type="submission" date="2016-11" db="EMBL/GenBank/DDBJ databases">
        <authorList>
            <person name="Jaros S."/>
            <person name="Januszkiewicz K."/>
            <person name="Wedrychowicz H."/>
        </authorList>
    </citation>
    <scope>NUCLEOTIDE SEQUENCE [LARGE SCALE GENOMIC DNA]</scope>
    <source>
        <strain evidence="8 9">DSM 3089</strain>
    </source>
</reference>
<organism evidence="8 9">
    <name type="scientific">Clostridium collagenovorans DSM 3089</name>
    <dbReference type="NCBI Taxonomy" id="1121306"/>
    <lineage>
        <taxon>Bacteria</taxon>
        <taxon>Bacillati</taxon>
        <taxon>Bacillota</taxon>
        <taxon>Clostridia</taxon>
        <taxon>Eubacteriales</taxon>
        <taxon>Clostridiaceae</taxon>
        <taxon>Clostridium</taxon>
    </lineage>
</organism>
<dbReference type="InterPro" id="IPR036976">
    <property type="entry name" value="RimM_N_sf"/>
</dbReference>
<name>A0A1M5SUC5_9CLOT</name>
<evidence type="ECO:0000313" key="8">
    <source>
        <dbReference type="EMBL" id="SHH42080.1"/>
    </source>
</evidence>
<dbReference type="HAMAP" id="MF_00014">
    <property type="entry name" value="Ribosome_mat_RimM"/>
    <property type="match status" value="1"/>
</dbReference>
<proteinExistence type="inferred from homology"/>
<keyword evidence="9" id="KW-1185">Reference proteome</keyword>
<dbReference type="InterPro" id="IPR011033">
    <property type="entry name" value="PRC_barrel-like_sf"/>
</dbReference>
<dbReference type="NCBIfam" id="TIGR02273">
    <property type="entry name" value="16S_RimM"/>
    <property type="match status" value="1"/>
</dbReference>
<accession>A0A1M5SUC5</accession>
<gene>
    <name evidence="5" type="primary">rimM</name>
    <name evidence="8" type="ORF">SAMN02745196_00316</name>
</gene>
<keyword evidence="3 5" id="KW-0698">rRNA processing</keyword>
<evidence type="ECO:0000256" key="3">
    <source>
        <dbReference type="ARBA" id="ARBA00022552"/>
    </source>
</evidence>
<sequence>MKEFLVIGQITKAHGLKGEVKVLSLTDDLKRFKKLKSVFIDGAEKNIEGCKLQGDRAILKIEGIDTVEATAKYKGKYLSIHRSEGIQLEEDEYYIADLIGCTVFDELGAELGNVYDVLATGSNDVYWVKNGKEEVLIPALGDIVISVDIENSKIIIKPVSEWM</sequence>
<dbReference type="Gene3D" id="2.40.30.60">
    <property type="entry name" value="RimM"/>
    <property type="match status" value="1"/>
</dbReference>
<dbReference type="PANTHER" id="PTHR33692">
    <property type="entry name" value="RIBOSOME MATURATION FACTOR RIMM"/>
    <property type="match status" value="1"/>
</dbReference>
<dbReference type="RefSeq" id="WP_072829388.1">
    <property type="nucleotide sequence ID" value="NZ_FQXP01000003.1"/>
</dbReference>
<evidence type="ECO:0000256" key="4">
    <source>
        <dbReference type="ARBA" id="ARBA00023186"/>
    </source>
</evidence>
<dbReference type="Pfam" id="PF24986">
    <property type="entry name" value="PRC_RimM"/>
    <property type="match status" value="1"/>
</dbReference>
<dbReference type="GO" id="GO:0006364">
    <property type="term" value="P:rRNA processing"/>
    <property type="evidence" value="ECO:0007669"/>
    <property type="project" value="UniProtKB-UniRule"/>
</dbReference>
<evidence type="ECO:0000256" key="5">
    <source>
        <dbReference type="HAMAP-Rule" id="MF_00014"/>
    </source>
</evidence>
<dbReference type="InterPro" id="IPR011961">
    <property type="entry name" value="RimM"/>
</dbReference>
<dbReference type="Pfam" id="PF01782">
    <property type="entry name" value="RimM"/>
    <property type="match status" value="1"/>
</dbReference>
<evidence type="ECO:0000259" key="6">
    <source>
        <dbReference type="Pfam" id="PF01782"/>
    </source>
</evidence>
<feature type="domain" description="RimM N-terminal" evidence="6">
    <location>
        <begin position="6"/>
        <end position="83"/>
    </location>
</feature>
<evidence type="ECO:0000259" key="7">
    <source>
        <dbReference type="Pfam" id="PF24986"/>
    </source>
</evidence>
<comment type="subunit">
    <text evidence="5">Binds ribosomal protein uS19.</text>
</comment>
<dbReference type="Proteomes" id="UP000184526">
    <property type="component" value="Unassembled WGS sequence"/>
</dbReference>
<dbReference type="SUPFAM" id="SSF50447">
    <property type="entry name" value="Translation proteins"/>
    <property type="match status" value="1"/>
</dbReference>
<comment type="similarity">
    <text evidence="5">Belongs to the RimM family.</text>
</comment>
<keyword evidence="2 5" id="KW-0690">Ribosome biogenesis</keyword>
<dbReference type="OrthoDB" id="9810331at2"/>
<dbReference type="GO" id="GO:0005737">
    <property type="term" value="C:cytoplasm"/>
    <property type="evidence" value="ECO:0007669"/>
    <property type="project" value="UniProtKB-SubCell"/>
</dbReference>
<dbReference type="Gene3D" id="2.30.30.240">
    <property type="entry name" value="PRC-barrel domain"/>
    <property type="match status" value="1"/>
</dbReference>
<keyword evidence="4 5" id="KW-0143">Chaperone</keyword>
<evidence type="ECO:0000256" key="2">
    <source>
        <dbReference type="ARBA" id="ARBA00022517"/>
    </source>
</evidence>
<dbReference type="STRING" id="1121306.SAMN02745196_00316"/>
<dbReference type="EMBL" id="FQXP01000003">
    <property type="protein sequence ID" value="SHH42080.1"/>
    <property type="molecule type" value="Genomic_DNA"/>
</dbReference>
<evidence type="ECO:0000313" key="9">
    <source>
        <dbReference type="Proteomes" id="UP000184526"/>
    </source>
</evidence>
<feature type="domain" description="Ribosome maturation factor RimM PRC barrel" evidence="7">
    <location>
        <begin position="97"/>
        <end position="158"/>
    </location>
</feature>
<comment type="domain">
    <text evidence="5">The PRC barrel domain binds ribosomal protein uS19.</text>
</comment>
<dbReference type="InterPro" id="IPR002676">
    <property type="entry name" value="RimM_N"/>
</dbReference>
<dbReference type="InterPro" id="IPR056792">
    <property type="entry name" value="PRC_RimM"/>
</dbReference>
<evidence type="ECO:0000256" key="1">
    <source>
        <dbReference type="ARBA" id="ARBA00022490"/>
    </source>
</evidence>
<dbReference type="PANTHER" id="PTHR33692:SF1">
    <property type="entry name" value="RIBOSOME MATURATION FACTOR RIMM"/>
    <property type="match status" value="1"/>
</dbReference>
<comment type="subcellular location">
    <subcellularLocation>
        <location evidence="5">Cytoplasm</location>
    </subcellularLocation>
</comment>
<protein>
    <recommendedName>
        <fullName evidence="5">Ribosome maturation factor RimM</fullName>
    </recommendedName>
</protein>
<keyword evidence="1 5" id="KW-0963">Cytoplasm</keyword>